<feature type="region of interest" description="Disordered" evidence="1">
    <location>
        <begin position="80"/>
        <end position="102"/>
    </location>
</feature>
<keyword evidence="2" id="KW-1133">Transmembrane helix</keyword>
<dbReference type="InterPro" id="IPR036913">
    <property type="entry name" value="YegP-like_sf"/>
</dbReference>
<evidence type="ECO:0000259" key="3">
    <source>
        <dbReference type="Pfam" id="PF07411"/>
    </source>
</evidence>
<feature type="transmembrane region" description="Helical" evidence="2">
    <location>
        <begin position="798"/>
        <end position="816"/>
    </location>
</feature>
<keyword evidence="5" id="KW-1185">Reference proteome</keyword>
<dbReference type="InterPro" id="IPR010879">
    <property type="entry name" value="DUF1508"/>
</dbReference>
<feature type="domain" description="DUF1508" evidence="3">
    <location>
        <begin position="448"/>
        <end position="485"/>
    </location>
</feature>
<dbReference type="RefSeq" id="WP_109742867.1">
    <property type="nucleotide sequence ID" value="NZ_QGGO01000009.1"/>
</dbReference>
<feature type="transmembrane region" description="Helical" evidence="2">
    <location>
        <begin position="739"/>
        <end position="760"/>
    </location>
</feature>
<keyword evidence="2" id="KW-0472">Membrane</keyword>
<dbReference type="OrthoDB" id="9802792at2"/>
<dbReference type="PANTHER" id="PTHR40606:SF1">
    <property type="entry name" value="UPF0339 PROTEIN YEGP"/>
    <property type="match status" value="1"/>
</dbReference>
<evidence type="ECO:0000256" key="1">
    <source>
        <dbReference type="SAM" id="MobiDB-lite"/>
    </source>
</evidence>
<sequence>MKFLVTQQEDGKFSFNLTDNEASFVLSSILFNDRDACIEAIRGLTQVLPNRANYQVVSNEGQSNFNVLVAGQTVASSPNFADDASASDAADALSEDTSDEPQYSVEVHTFSTETTNVKREQVVLPSLNEIDFDSLYDLDYASPTGKAGFESFNREDKNAHYFHFNDENGKALLFSKGFDTNAKKEKRIRQVIAASEKVQRYEIKEEGGAFYFILKERNNLEIVRSRKFTTREEAETQLQFVQTNAPTYASEHPEPTKRKSVNHYNFDIKPLSANAGFDSIKGEDKQNYFVVKDDSGLPVLFSQSYGSGNARDNGIKTVIKNSIEETRYEKSDQNGKFSFILRAGNRQEIAKSPDFETIEQRDTALAWLLANARSYAEQYGVVYETQKIVTENTESFTIDMPTPISGEANSETKTNTNMQIDSYLPCESYAGHTESPAEDFRIFQNPENKEHYFTMLSKSGKVVFRSEGYPTTAARDNGIASVTKNRELRERYSVVEDGGKYFLILKAGNHQEIARSCPFDIQDELFGLYPFMVAGSTAAISFDDTVSDNSSDREIDDYLPCDAYKGHEESPAEGIRTFQNEKDGEYYFSVVNNDGDVIMRSEGYPTKGARDNGVASVIKNREIKERYAEIEEDGLHYIILKAGNHQEIARSCPSKDKAGLWALFPILGLGLAGLGFGASAGTGEIAGASALATEVEKESEGIGAGVIGAGLAGAAALAGGLSGDADAKIEDIKKDNDGIGAGVIGAGLAGAAALGASALMPDADAKVLPVVETPKVAPLAMADGDIDGAVAGGGLPKWLLPILGIALLGALLWWLMRGCQKEPVAATTEVPAMVDSSAVTTDTVKVAATPAPVGEQMEGFAPVVLYFDNDQPNKNSKAESTQLTYTQTFEKYMRLKNTFAKEQDTPEAKTAVEGFFDNNVKKGYEDLKALTAKIAEAVQKGEKVTITVKGFASPLAQNDYNINLTKRRVSSIQNYLESYEDGILKKHMDKISITQQANGEDSSVSGLSDDNKNVKLSVYDLAPSKERRVEIVDVRFVKE</sequence>
<evidence type="ECO:0000256" key="2">
    <source>
        <dbReference type="SAM" id="Phobius"/>
    </source>
</evidence>
<dbReference type="AlphaFoldDB" id="A0A316EA99"/>
<accession>A0A316EA99</accession>
<dbReference type="PANTHER" id="PTHR40606">
    <property type="match status" value="1"/>
</dbReference>
<dbReference type="Gene3D" id="3.30.1330.60">
    <property type="entry name" value="OmpA-like domain"/>
    <property type="match status" value="1"/>
</dbReference>
<dbReference type="SUPFAM" id="SSF160113">
    <property type="entry name" value="YegP-like"/>
    <property type="match status" value="5"/>
</dbReference>
<dbReference type="EMBL" id="QGGO01000009">
    <property type="protein sequence ID" value="PWK26923.1"/>
    <property type="molecule type" value="Genomic_DNA"/>
</dbReference>
<dbReference type="InterPro" id="IPR051141">
    <property type="entry name" value="UPF0339_domain"/>
</dbReference>
<dbReference type="Gene3D" id="2.30.29.80">
    <property type="match status" value="5"/>
</dbReference>
<feature type="compositionally biased region" description="Low complexity" evidence="1">
    <location>
        <begin position="80"/>
        <end position="92"/>
    </location>
</feature>
<name>A0A316EA99_9BACT</name>
<dbReference type="InterPro" id="IPR036737">
    <property type="entry name" value="OmpA-like_sf"/>
</dbReference>
<keyword evidence="2" id="KW-0812">Transmembrane</keyword>
<organism evidence="4 5">
    <name type="scientific">Arcicella aurantiaca</name>
    <dbReference type="NCBI Taxonomy" id="591202"/>
    <lineage>
        <taxon>Bacteria</taxon>
        <taxon>Pseudomonadati</taxon>
        <taxon>Bacteroidota</taxon>
        <taxon>Cytophagia</taxon>
        <taxon>Cytophagales</taxon>
        <taxon>Flectobacillaceae</taxon>
        <taxon>Arcicella</taxon>
    </lineage>
</organism>
<comment type="caution">
    <text evidence="4">The sequence shown here is derived from an EMBL/GenBank/DDBJ whole genome shotgun (WGS) entry which is preliminary data.</text>
</comment>
<dbReference type="Pfam" id="PF07411">
    <property type="entry name" value="DUF1508"/>
    <property type="match status" value="2"/>
</dbReference>
<evidence type="ECO:0000313" key="5">
    <source>
        <dbReference type="Proteomes" id="UP000245489"/>
    </source>
</evidence>
<gene>
    <name evidence="4" type="ORF">LV89_02129</name>
</gene>
<protein>
    <submittedName>
        <fullName evidence="4">OmpA family protein</fullName>
    </submittedName>
</protein>
<dbReference type="SUPFAM" id="SSF103088">
    <property type="entry name" value="OmpA-like"/>
    <property type="match status" value="1"/>
</dbReference>
<reference evidence="4 5" key="1">
    <citation type="submission" date="2018-05" db="EMBL/GenBank/DDBJ databases">
        <title>Genomic Encyclopedia of Archaeal and Bacterial Type Strains, Phase II (KMG-II): from individual species to whole genera.</title>
        <authorList>
            <person name="Goeker M."/>
        </authorList>
    </citation>
    <scope>NUCLEOTIDE SEQUENCE [LARGE SCALE GENOMIC DNA]</scope>
    <source>
        <strain evidence="4 5">DSM 22214</strain>
    </source>
</reference>
<dbReference type="Proteomes" id="UP000245489">
    <property type="component" value="Unassembled WGS sequence"/>
</dbReference>
<evidence type="ECO:0000313" key="4">
    <source>
        <dbReference type="EMBL" id="PWK26923.1"/>
    </source>
</evidence>
<proteinExistence type="predicted"/>
<feature type="domain" description="DUF1508" evidence="3">
    <location>
        <begin position="582"/>
        <end position="624"/>
    </location>
</feature>
<feature type="transmembrane region" description="Helical" evidence="2">
    <location>
        <begin position="660"/>
        <end position="681"/>
    </location>
</feature>